<dbReference type="SUPFAM" id="SSF158446">
    <property type="entry name" value="IVS-encoded protein-like"/>
    <property type="match status" value="1"/>
</dbReference>
<organism evidence="1 2">
    <name type="scientific">Candidatus Curtissbacteria bacterium RIFOXYA1_FULL_41_14</name>
    <dbReference type="NCBI Taxonomy" id="1797737"/>
    <lineage>
        <taxon>Bacteria</taxon>
        <taxon>Candidatus Curtissiibacteriota</taxon>
    </lineage>
</organism>
<dbReference type="PANTHER" id="PTHR38471:SF2">
    <property type="entry name" value="FOUR HELIX BUNDLE PROTEIN"/>
    <property type="match status" value="1"/>
</dbReference>
<comment type="caution">
    <text evidence="1">The sequence shown here is derived from an EMBL/GenBank/DDBJ whole genome shotgun (WGS) entry which is preliminary data.</text>
</comment>
<dbReference type="EMBL" id="MFCA01000003">
    <property type="protein sequence ID" value="OGE03148.1"/>
    <property type="molecule type" value="Genomic_DNA"/>
</dbReference>
<dbReference type="AlphaFoldDB" id="A0A1F5HGA3"/>
<evidence type="ECO:0000313" key="1">
    <source>
        <dbReference type="EMBL" id="OGE03148.1"/>
    </source>
</evidence>
<dbReference type="InterPro" id="IPR012657">
    <property type="entry name" value="23S_rRNA-intervening_sequence"/>
</dbReference>
<dbReference type="PIRSF" id="PIRSF035652">
    <property type="entry name" value="CHP02436"/>
    <property type="match status" value="1"/>
</dbReference>
<dbReference type="Proteomes" id="UP000176751">
    <property type="component" value="Unassembled WGS sequence"/>
</dbReference>
<dbReference type="Pfam" id="PF05635">
    <property type="entry name" value="23S_rRNA_IVP"/>
    <property type="match status" value="1"/>
</dbReference>
<dbReference type="NCBIfam" id="TIGR02436">
    <property type="entry name" value="four helix bundle protein"/>
    <property type="match status" value="1"/>
</dbReference>
<name>A0A1F5HGA3_9BACT</name>
<gene>
    <name evidence="1" type="ORF">A2196_05495</name>
</gene>
<dbReference type="PANTHER" id="PTHR38471">
    <property type="entry name" value="FOUR HELIX BUNDLE PROTEIN"/>
    <property type="match status" value="1"/>
</dbReference>
<sequence length="119" mass="13710">MTYEEKSEIARRTYDFAVKVIKITARLPKTPANLILIKQVIRSATSIGANIEEALGGYTKNDFTYGMNIAKKEARETRYWLRMIHDTNAIFRQELTVLLQECKELINILTKIVKTSSKK</sequence>
<proteinExistence type="predicted"/>
<evidence type="ECO:0000313" key="2">
    <source>
        <dbReference type="Proteomes" id="UP000176751"/>
    </source>
</evidence>
<dbReference type="InterPro" id="IPR036583">
    <property type="entry name" value="23S_rRNA_IVS_sf"/>
</dbReference>
<accession>A0A1F5HGA3</accession>
<protein>
    <recommendedName>
        <fullName evidence="3">Four helix bundle protein</fullName>
    </recommendedName>
</protein>
<dbReference type="STRING" id="1797737.A2196_05495"/>
<evidence type="ECO:0008006" key="3">
    <source>
        <dbReference type="Google" id="ProtNLM"/>
    </source>
</evidence>
<dbReference type="Gene3D" id="1.20.1440.60">
    <property type="entry name" value="23S rRNA-intervening sequence"/>
    <property type="match status" value="1"/>
</dbReference>
<reference evidence="1 2" key="1">
    <citation type="journal article" date="2016" name="Nat. Commun.">
        <title>Thousands of microbial genomes shed light on interconnected biogeochemical processes in an aquifer system.</title>
        <authorList>
            <person name="Anantharaman K."/>
            <person name="Brown C.T."/>
            <person name="Hug L.A."/>
            <person name="Sharon I."/>
            <person name="Castelle C.J."/>
            <person name="Probst A.J."/>
            <person name="Thomas B.C."/>
            <person name="Singh A."/>
            <person name="Wilkins M.J."/>
            <person name="Karaoz U."/>
            <person name="Brodie E.L."/>
            <person name="Williams K.H."/>
            <person name="Hubbard S.S."/>
            <person name="Banfield J.F."/>
        </authorList>
    </citation>
    <scope>NUCLEOTIDE SEQUENCE [LARGE SCALE GENOMIC DNA]</scope>
</reference>